<comment type="caution">
    <text evidence="3">The sequence shown here is derived from an EMBL/GenBank/DDBJ whole genome shotgun (WGS) entry which is preliminary data.</text>
</comment>
<evidence type="ECO:0000313" key="3">
    <source>
        <dbReference type="EMBL" id="RKH96779.1"/>
    </source>
</evidence>
<proteinExistence type="predicted"/>
<dbReference type="InterPro" id="IPR009937">
    <property type="entry name" value="Phage_holin_3_6"/>
</dbReference>
<evidence type="ECO:0008006" key="5">
    <source>
        <dbReference type="Google" id="ProtNLM"/>
    </source>
</evidence>
<keyword evidence="2" id="KW-0812">Transmembrane</keyword>
<feature type="transmembrane region" description="Helical" evidence="2">
    <location>
        <begin position="132"/>
        <end position="158"/>
    </location>
</feature>
<keyword evidence="4" id="KW-1185">Reference proteome</keyword>
<sequence length="209" mass="21853">MATCPLKSSCRAMGVRPSPHQVGLPAPGGMTKRPKTSGQPSLARSPCVPGAGRVPRRPSGAPGEKRPHPYGPGARGTWKPWEHAMPEHTPSPVTDESPQRLVSRAIDQSRRQAQAEVVKEELRRDARQLMKAAALLGGGALLALSGAAALTVSLGLLASARGTLFLGLGLGGAGAVLGWQGARRLPGQPLGKPFRSLRRDLDALRPSLS</sequence>
<name>A0ABX9QC86_9BACT</name>
<evidence type="ECO:0000256" key="1">
    <source>
        <dbReference type="SAM" id="MobiDB-lite"/>
    </source>
</evidence>
<reference evidence="3 4" key="1">
    <citation type="submission" date="2018-09" db="EMBL/GenBank/DDBJ databases">
        <authorList>
            <person name="Livingstone P.G."/>
            <person name="Whitworth D.E."/>
        </authorList>
    </citation>
    <scope>NUCLEOTIDE SEQUENCE [LARGE SCALE GENOMIC DNA]</scope>
    <source>
        <strain evidence="3 4">CA031B</strain>
    </source>
</reference>
<dbReference type="Pfam" id="PF07332">
    <property type="entry name" value="Phage_holin_3_6"/>
    <property type="match status" value="1"/>
</dbReference>
<evidence type="ECO:0000313" key="4">
    <source>
        <dbReference type="Proteomes" id="UP000278907"/>
    </source>
</evidence>
<evidence type="ECO:0000256" key="2">
    <source>
        <dbReference type="SAM" id="Phobius"/>
    </source>
</evidence>
<dbReference type="EMBL" id="RAWI01000319">
    <property type="protein sequence ID" value="RKH96779.1"/>
    <property type="molecule type" value="Genomic_DNA"/>
</dbReference>
<keyword evidence="2" id="KW-1133">Transmembrane helix</keyword>
<accession>A0ABX9QC86</accession>
<keyword evidence="2" id="KW-0472">Membrane</keyword>
<protein>
    <recommendedName>
        <fullName evidence="5">Phage holin family protein</fullName>
    </recommendedName>
</protein>
<dbReference type="Proteomes" id="UP000278907">
    <property type="component" value="Unassembled WGS sequence"/>
</dbReference>
<organism evidence="3 4">
    <name type="scientific">Corallococcus praedator</name>
    <dbReference type="NCBI Taxonomy" id="2316724"/>
    <lineage>
        <taxon>Bacteria</taxon>
        <taxon>Pseudomonadati</taxon>
        <taxon>Myxococcota</taxon>
        <taxon>Myxococcia</taxon>
        <taxon>Myxococcales</taxon>
        <taxon>Cystobacterineae</taxon>
        <taxon>Myxococcaceae</taxon>
        <taxon>Corallococcus</taxon>
    </lineage>
</organism>
<feature type="region of interest" description="Disordered" evidence="1">
    <location>
        <begin position="1"/>
        <end position="99"/>
    </location>
</feature>
<gene>
    <name evidence="3" type="ORF">D7Y13_30720</name>
</gene>
<feature type="transmembrane region" description="Helical" evidence="2">
    <location>
        <begin position="164"/>
        <end position="182"/>
    </location>
</feature>